<protein>
    <submittedName>
        <fullName evidence="1">Uncharacterized protein</fullName>
    </submittedName>
</protein>
<organism evidence="1 2">
    <name type="scientific">Stylosanthes scabra</name>
    <dbReference type="NCBI Taxonomy" id="79078"/>
    <lineage>
        <taxon>Eukaryota</taxon>
        <taxon>Viridiplantae</taxon>
        <taxon>Streptophyta</taxon>
        <taxon>Embryophyta</taxon>
        <taxon>Tracheophyta</taxon>
        <taxon>Spermatophyta</taxon>
        <taxon>Magnoliopsida</taxon>
        <taxon>eudicotyledons</taxon>
        <taxon>Gunneridae</taxon>
        <taxon>Pentapetalae</taxon>
        <taxon>rosids</taxon>
        <taxon>fabids</taxon>
        <taxon>Fabales</taxon>
        <taxon>Fabaceae</taxon>
        <taxon>Papilionoideae</taxon>
        <taxon>50 kb inversion clade</taxon>
        <taxon>dalbergioids sensu lato</taxon>
        <taxon>Dalbergieae</taxon>
        <taxon>Pterocarpus clade</taxon>
        <taxon>Stylosanthes</taxon>
    </lineage>
</organism>
<accession>A0ABU6V2D7</accession>
<sequence length="102" mass="11726">MSIQQLLQELQIPPPVLVPVPDPPTIYCDNQSLSNSDRIGRFNWKTGEPDPKSVRSRIRTVSACNPLRIGKTRQNRSESLKNRSNRTKQVTWAILERFSDPR</sequence>
<comment type="caution">
    <text evidence="1">The sequence shown here is derived from an EMBL/GenBank/DDBJ whole genome shotgun (WGS) entry which is preliminary data.</text>
</comment>
<evidence type="ECO:0000313" key="2">
    <source>
        <dbReference type="Proteomes" id="UP001341840"/>
    </source>
</evidence>
<dbReference type="EMBL" id="JASCZI010151043">
    <property type="protein sequence ID" value="MED6167597.1"/>
    <property type="molecule type" value="Genomic_DNA"/>
</dbReference>
<gene>
    <name evidence="1" type="ORF">PIB30_004407</name>
</gene>
<keyword evidence="2" id="KW-1185">Reference proteome</keyword>
<proteinExistence type="predicted"/>
<name>A0ABU6V2D7_9FABA</name>
<reference evidence="1 2" key="1">
    <citation type="journal article" date="2023" name="Plants (Basel)">
        <title>Bridging the Gap: Combining Genomics and Transcriptomics Approaches to Understand Stylosanthes scabra, an Orphan Legume from the Brazilian Caatinga.</title>
        <authorList>
            <person name="Ferreira-Neto J.R.C."/>
            <person name="da Silva M.D."/>
            <person name="Binneck E."/>
            <person name="de Melo N.F."/>
            <person name="da Silva R.H."/>
            <person name="de Melo A.L.T.M."/>
            <person name="Pandolfi V."/>
            <person name="Bustamante F.O."/>
            <person name="Brasileiro-Vidal A.C."/>
            <person name="Benko-Iseppon A.M."/>
        </authorList>
    </citation>
    <scope>NUCLEOTIDE SEQUENCE [LARGE SCALE GENOMIC DNA]</scope>
    <source>
        <tissue evidence="1">Leaves</tissue>
    </source>
</reference>
<dbReference type="Proteomes" id="UP001341840">
    <property type="component" value="Unassembled WGS sequence"/>
</dbReference>
<evidence type="ECO:0000313" key="1">
    <source>
        <dbReference type="EMBL" id="MED6167597.1"/>
    </source>
</evidence>